<gene>
    <name evidence="3" type="ORF">DNU06_00520</name>
</gene>
<proteinExistence type="predicted"/>
<dbReference type="OrthoDB" id="9809908at2"/>
<comment type="caution">
    <text evidence="3">The sequence shown here is derived from an EMBL/GenBank/DDBJ whole genome shotgun (WGS) entry which is preliminary data.</text>
</comment>
<dbReference type="InterPro" id="IPR050640">
    <property type="entry name" value="Bact_2-comp_sensor_kinase"/>
</dbReference>
<keyword evidence="4" id="KW-1185">Reference proteome</keyword>
<feature type="transmembrane region" description="Helical" evidence="1">
    <location>
        <begin position="119"/>
        <end position="144"/>
    </location>
</feature>
<dbReference type="SUPFAM" id="SSF55874">
    <property type="entry name" value="ATPase domain of HSP90 chaperone/DNA topoisomerase II/histidine kinase"/>
    <property type="match status" value="1"/>
</dbReference>
<evidence type="ECO:0000313" key="3">
    <source>
        <dbReference type="EMBL" id="PZE18352.1"/>
    </source>
</evidence>
<dbReference type="Gene3D" id="3.30.565.10">
    <property type="entry name" value="Histidine kinase-like ATPase, C-terminal domain"/>
    <property type="match status" value="1"/>
</dbReference>
<dbReference type="GO" id="GO:0000155">
    <property type="term" value="F:phosphorelay sensor kinase activity"/>
    <property type="evidence" value="ECO:0007669"/>
    <property type="project" value="InterPro"/>
</dbReference>
<accession>A0A2W1NRT6</accession>
<keyword evidence="1" id="KW-0472">Membrane</keyword>
<evidence type="ECO:0000259" key="2">
    <source>
        <dbReference type="Pfam" id="PF06580"/>
    </source>
</evidence>
<feature type="domain" description="Signal transduction histidine kinase internal region" evidence="2">
    <location>
        <begin position="165"/>
        <end position="242"/>
    </location>
</feature>
<dbReference type="PANTHER" id="PTHR34220:SF7">
    <property type="entry name" value="SENSOR HISTIDINE KINASE YPDA"/>
    <property type="match status" value="1"/>
</dbReference>
<dbReference type="Pfam" id="PF06580">
    <property type="entry name" value="His_kinase"/>
    <property type="match status" value="1"/>
</dbReference>
<dbReference type="InterPro" id="IPR010559">
    <property type="entry name" value="Sig_transdc_His_kin_internal"/>
</dbReference>
<dbReference type="RefSeq" id="WP_111061253.1">
    <property type="nucleotide sequence ID" value="NZ_JBHUCU010000007.1"/>
</dbReference>
<feature type="transmembrane region" description="Helical" evidence="1">
    <location>
        <begin position="77"/>
        <end position="99"/>
    </location>
</feature>
<sequence>MSLSFKNNNLYWVAQFIGWGVYILITFALSYLSGGILITQKLIIYYFVSVLLSVLAAHSLRFFIIKFNWIEKAIWKIILYSIIGSVLASTAFEVAQIVYNKFISEPDYYDYEVDYFGAQLSINIFITFIVTALWCGIYYSYLFIEKSRQQEIKNLQYEASKNEIELKNLRAQINPHFLFNSLNSIKALVEIDKEESKKAITKLSNLLRNSIMLTRHKLITLEKELELVVTYLDIEKIRFEDHIRVKLYIDPASLEFKIPPLTIQTIAENAIKHGLSKLEEGGDLIIKTEVNADILMVTISNTGQMNPGNSNHGIGIENTRKRLAIIFGDEAHFDLFEKEGKVHAYIAVKKITDENED</sequence>
<dbReference type="GO" id="GO:0016020">
    <property type="term" value="C:membrane"/>
    <property type="evidence" value="ECO:0007669"/>
    <property type="project" value="InterPro"/>
</dbReference>
<evidence type="ECO:0000313" key="4">
    <source>
        <dbReference type="Proteomes" id="UP000249248"/>
    </source>
</evidence>
<name>A0A2W1NRT6_9FLAO</name>
<reference evidence="3 4" key="1">
    <citation type="submission" date="2018-06" db="EMBL/GenBank/DDBJ databases">
        <title>The draft genome sequence of Crocinitomix sp. SM1701.</title>
        <authorList>
            <person name="Zhang X."/>
        </authorList>
    </citation>
    <scope>NUCLEOTIDE SEQUENCE [LARGE SCALE GENOMIC DNA]</scope>
    <source>
        <strain evidence="3 4">SM1701</strain>
    </source>
</reference>
<dbReference type="AlphaFoldDB" id="A0A2W1NRT6"/>
<feature type="transmembrane region" description="Helical" evidence="1">
    <location>
        <begin position="12"/>
        <end position="31"/>
    </location>
</feature>
<keyword evidence="1" id="KW-0812">Transmembrane</keyword>
<protein>
    <recommendedName>
        <fullName evidence="2">Signal transduction histidine kinase internal region domain-containing protein</fullName>
    </recommendedName>
</protein>
<dbReference type="InterPro" id="IPR036890">
    <property type="entry name" value="HATPase_C_sf"/>
</dbReference>
<dbReference type="PANTHER" id="PTHR34220">
    <property type="entry name" value="SENSOR HISTIDINE KINASE YPDA"/>
    <property type="match status" value="1"/>
</dbReference>
<organism evidence="3 4">
    <name type="scientific">Putridiphycobacter roseus</name>
    <dbReference type="NCBI Taxonomy" id="2219161"/>
    <lineage>
        <taxon>Bacteria</taxon>
        <taxon>Pseudomonadati</taxon>
        <taxon>Bacteroidota</taxon>
        <taxon>Flavobacteriia</taxon>
        <taxon>Flavobacteriales</taxon>
        <taxon>Crocinitomicaceae</taxon>
        <taxon>Putridiphycobacter</taxon>
    </lineage>
</organism>
<feature type="transmembrane region" description="Helical" evidence="1">
    <location>
        <begin position="43"/>
        <end position="65"/>
    </location>
</feature>
<dbReference type="Proteomes" id="UP000249248">
    <property type="component" value="Unassembled WGS sequence"/>
</dbReference>
<dbReference type="EMBL" id="QKSB01000001">
    <property type="protein sequence ID" value="PZE18352.1"/>
    <property type="molecule type" value="Genomic_DNA"/>
</dbReference>
<keyword evidence="1" id="KW-1133">Transmembrane helix</keyword>
<evidence type="ECO:0000256" key="1">
    <source>
        <dbReference type="SAM" id="Phobius"/>
    </source>
</evidence>